<organism evidence="2 3">
    <name type="scientific">Pseudomonas arcuscaelestis</name>
    <dbReference type="NCBI Taxonomy" id="2710591"/>
    <lineage>
        <taxon>Bacteria</taxon>
        <taxon>Pseudomonadati</taxon>
        <taxon>Pseudomonadota</taxon>
        <taxon>Gammaproteobacteria</taxon>
        <taxon>Pseudomonadales</taxon>
        <taxon>Pseudomonadaceae</taxon>
        <taxon>Pseudomonas</taxon>
    </lineage>
</organism>
<gene>
    <name evidence="2" type="ORF">H8F21_13570</name>
</gene>
<evidence type="ECO:0000313" key="2">
    <source>
        <dbReference type="EMBL" id="MBM5458593.1"/>
    </source>
</evidence>
<evidence type="ECO:0000313" key="3">
    <source>
        <dbReference type="Proteomes" id="UP000745663"/>
    </source>
</evidence>
<name>A0ABS2BYA0_9PSED</name>
<feature type="transmembrane region" description="Helical" evidence="1">
    <location>
        <begin position="20"/>
        <end position="37"/>
    </location>
</feature>
<protein>
    <recommendedName>
        <fullName evidence="4">DUF2975 domain-containing protein</fullName>
    </recommendedName>
</protein>
<keyword evidence="3" id="KW-1185">Reference proteome</keyword>
<keyword evidence="1" id="KW-0472">Membrane</keyword>
<feature type="transmembrane region" description="Helical" evidence="1">
    <location>
        <begin position="94"/>
        <end position="113"/>
    </location>
</feature>
<dbReference type="Proteomes" id="UP000745663">
    <property type="component" value="Unassembled WGS sequence"/>
</dbReference>
<dbReference type="EMBL" id="JACOPV010000008">
    <property type="protein sequence ID" value="MBM5458593.1"/>
    <property type="molecule type" value="Genomic_DNA"/>
</dbReference>
<proteinExistence type="predicted"/>
<dbReference type="RefSeq" id="WP_203584534.1">
    <property type="nucleotide sequence ID" value="NZ_JACOPV010000008.1"/>
</dbReference>
<accession>A0ABS2BYA0</accession>
<keyword evidence="1" id="KW-0812">Transmembrane</keyword>
<feature type="transmembrane region" description="Helical" evidence="1">
    <location>
        <begin position="49"/>
        <end position="73"/>
    </location>
</feature>
<keyword evidence="1" id="KW-1133">Transmembrane helix</keyword>
<comment type="caution">
    <text evidence="2">The sequence shown here is derived from an EMBL/GenBank/DDBJ whole genome shotgun (WGS) entry which is preliminary data.</text>
</comment>
<feature type="transmembrane region" description="Helical" evidence="1">
    <location>
        <begin position="133"/>
        <end position="152"/>
    </location>
</feature>
<evidence type="ECO:0008006" key="4">
    <source>
        <dbReference type="Google" id="ProtNLM"/>
    </source>
</evidence>
<reference evidence="2 3" key="1">
    <citation type="submission" date="2020-08" db="EMBL/GenBank/DDBJ databases">
        <title>Description of novel Pseudomonas species.</title>
        <authorList>
            <person name="Duman M."/>
            <person name="Mulet M."/>
            <person name="Altun S."/>
            <person name="Saticioglu I.B."/>
            <person name="Lalucat J."/>
            <person name="Garcia-Valdes E."/>
        </authorList>
    </citation>
    <scope>NUCLEOTIDE SEQUENCE [LARGE SCALE GENOMIC DNA]</scope>
    <source>
        <strain evidence="2 3">P66</strain>
    </source>
</reference>
<evidence type="ECO:0000256" key="1">
    <source>
        <dbReference type="SAM" id="Phobius"/>
    </source>
</evidence>
<sequence length="165" mass="17761">MKNEAPKLPAGEWKQQVADLSAIIPLTIAIVITTLFSSSDPNAKSLAQVVFAVVVTTTMITAIVSILIINRALARSRVDVTSLKPCVSNERKRVWLLGVWCLLAFAITLAQPFALMSRMGLDPGTVVMVSRSLTFALDLAMISVTAIMLSLYRMPATDESAPAEA</sequence>